<protein>
    <recommendedName>
        <fullName evidence="5">VOC domain-containing protein</fullName>
    </recommendedName>
</protein>
<dbReference type="InterPro" id="IPR054576">
    <property type="entry name" value="At5g48480-like_N"/>
</dbReference>
<organism evidence="3 4">
    <name type="scientific">Hibiscus sabdariffa</name>
    <name type="common">roselle</name>
    <dbReference type="NCBI Taxonomy" id="183260"/>
    <lineage>
        <taxon>Eukaryota</taxon>
        <taxon>Viridiplantae</taxon>
        <taxon>Streptophyta</taxon>
        <taxon>Embryophyta</taxon>
        <taxon>Tracheophyta</taxon>
        <taxon>Spermatophyta</taxon>
        <taxon>Magnoliopsida</taxon>
        <taxon>eudicotyledons</taxon>
        <taxon>Gunneridae</taxon>
        <taxon>Pentapetalae</taxon>
        <taxon>rosids</taxon>
        <taxon>malvids</taxon>
        <taxon>Malvales</taxon>
        <taxon>Malvaceae</taxon>
        <taxon>Malvoideae</taxon>
        <taxon>Hibiscus</taxon>
    </lineage>
</organism>
<name>A0ABR2QA20_9ROSI</name>
<feature type="domain" description="Glyoxalase At5g48480-like N-terminal" evidence="2">
    <location>
        <begin position="131"/>
        <end position="185"/>
    </location>
</feature>
<dbReference type="InterPro" id="IPR029068">
    <property type="entry name" value="Glyas_Bleomycin-R_OHBP_Dase"/>
</dbReference>
<proteinExistence type="predicted"/>
<evidence type="ECO:0000313" key="4">
    <source>
        <dbReference type="Proteomes" id="UP001396334"/>
    </source>
</evidence>
<dbReference type="CDD" id="cd07246">
    <property type="entry name" value="VOC_like"/>
    <property type="match status" value="1"/>
</dbReference>
<evidence type="ECO:0000313" key="3">
    <source>
        <dbReference type="EMBL" id="KAK8997542.1"/>
    </source>
</evidence>
<dbReference type="Gene3D" id="3.10.180.10">
    <property type="entry name" value="2,3-Dihydroxybiphenyl 1,2-Dioxygenase, domain 1"/>
    <property type="match status" value="1"/>
</dbReference>
<sequence>MSVLSFVDSCYRKDTQLSSYEHHISPIGGVNQWTIVEGMESILSPVLKGPVGRQKKKRLERDEVPTAEKAKINPPTTSQLEFYRAKSTSSKPAFYSAKPTSFGYDTKNMRWRKGVNVTEGAVKFTAVKPHLMVKASRTVDAVQFYKTAFGAVEGGSACCPRPTTEQGLPNILCAVLELAGCSVVVYSDESAPVGSEGIGSQLCLETEDVEAAISKAVSAGAVAEGEITEGGGACCGGRVGKVRDPFGYVWLICSPFNNCAVKCC</sequence>
<dbReference type="PANTHER" id="PTHR34109:SF1">
    <property type="entry name" value="VOC DOMAIN-CONTAINING PROTEIN"/>
    <property type="match status" value="1"/>
</dbReference>
<accession>A0ABR2QA20</accession>
<keyword evidence="4" id="KW-1185">Reference proteome</keyword>
<dbReference type="Pfam" id="PF22656">
    <property type="entry name" value="At5g48480-like_N"/>
    <property type="match status" value="1"/>
</dbReference>
<dbReference type="EMBL" id="JBBPBN010000042">
    <property type="protein sequence ID" value="KAK8997542.1"/>
    <property type="molecule type" value="Genomic_DNA"/>
</dbReference>
<dbReference type="SUPFAM" id="SSF54593">
    <property type="entry name" value="Glyoxalase/Bleomycin resistance protein/Dihydroxybiphenyl dioxygenase"/>
    <property type="match status" value="1"/>
</dbReference>
<dbReference type="Pfam" id="PF22650">
    <property type="entry name" value="At5g48480-like_C"/>
    <property type="match status" value="1"/>
</dbReference>
<gene>
    <name evidence="3" type="ORF">V6N11_012099</name>
</gene>
<dbReference type="PANTHER" id="PTHR34109">
    <property type="entry name" value="BNAUNNG04460D PROTEIN-RELATED"/>
    <property type="match status" value="1"/>
</dbReference>
<evidence type="ECO:0008006" key="5">
    <source>
        <dbReference type="Google" id="ProtNLM"/>
    </source>
</evidence>
<dbReference type="InterPro" id="IPR054575">
    <property type="entry name" value="At5g48480-like_C"/>
</dbReference>
<dbReference type="Proteomes" id="UP001396334">
    <property type="component" value="Unassembled WGS sequence"/>
</dbReference>
<comment type="caution">
    <text evidence="3">The sequence shown here is derived from an EMBL/GenBank/DDBJ whole genome shotgun (WGS) entry which is preliminary data.</text>
</comment>
<evidence type="ECO:0000259" key="2">
    <source>
        <dbReference type="Pfam" id="PF22656"/>
    </source>
</evidence>
<evidence type="ECO:0000259" key="1">
    <source>
        <dbReference type="Pfam" id="PF22650"/>
    </source>
</evidence>
<feature type="domain" description="Glyoxalase At5g48480-like C-terminal" evidence="1">
    <location>
        <begin position="202"/>
        <end position="251"/>
    </location>
</feature>
<reference evidence="3 4" key="1">
    <citation type="journal article" date="2024" name="G3 (Bethesda)">
        <title>Genome assembly of Hibiscus sabdariffa L. provides insights into metabolisms of medicinal natural products.</title>
        <authorList>
            <person name="Kim T."/>
        </authorList>
    </citation>
    <scope>NUCLEOTIDE SEQUENCE [LARGE SCALE GENOMIC DNA]</scope>
    <source>
        <strain evidence="3">TK-2024</strain>
        <tissue evidence="3">Old leaves</tissue>
    </source>
</reference>